<dbReference type="EMBL" id="LSRX01002600">
    <property type="protein sequence ID" value="OLP75308.1"/>
    <property type="molecule type" value="Genomic_DNA"/>
</dbReference>
<keyword evidence="2" id="KW-1185">Reference proteome</keyword>
<dbReference type="AlphaFoldDB" id="A0A1Q9BX84"/>
<reference evidence="1 2" key="1">
    <citation type="submission" date="2016-02" db="EMBL/GenBank/DDBJ databases">
        <title>Genome analysis of coral dinoflagellate symbionts highlights evolutionary adaptations to a symbiotic lifestyle.</title>
        <authorList>
            <person name="Aranda M."/>
            <person name="Li Y."/>
            <person name="Liew Y.J."/>
            <person name="Baumgarten S."/>
            <person name="Simakov O."/>
            <person name="Wilson M."/>
            <person name="Piel J."/>
            <person name="Ashoor H."/>
            <person name="Bougouffa S."/>
            <person name="Bajic V.B."/>
            <person name="Ryu T."/>
            <person name="Ravasi T."/>
            <person name="Bayer T."/>
            <person name="Micklem G."/>
            <person name="Kim H."/>
            <person name="Bhak J."/>
            <person name="Lajeunesse T.C."/>
            <person name="Voolstra C.R."/>
        </authorList>
    </citation>
    <scope>NUCLEOTIDE SEQUENCE [LARGE SCALE GENOMIC DNA]</scope>
    <source>
        <strain evidence="1 2">CCMP2467</strain>
    </source>
</reference>
<sequence length="312" mass="33638">MEAQGKKEAMILDAEAKQQSAVREATALETLANGQFKASSKLAEALTIEGGREAMSFQLANNYIETLSVLATSPNAKVVAMPADLAQSVGGLINAGIGNEIIDLPASGDVDELVAATAASSQLVTQMAQVAQDIIKMRTQHCQQAGDVDQTILQDLQSRLNINHATAAELVAAGFVDDDDDSERIDLNVEWNAWVRCHHARLKQPASQLLTPETHSAIATMRALADEFREHFEEHGEHHHAVIALYDRADSDFGYENVTHLIAALDRLVEHINQPVDLSSDRVYTAQVAGAVAAYRQTVIAALDAVGKPWSA</sequence>
<comment type="caution">
    <text evidence="1">The sequence shown here is derived from an EMBL/GenBank/DDBJ whole genome shotgun (WGS) entry which is preliminary data.</text>
</comment>
<dbReference type="Proteomes" id="UP000186817">
    <property type="component" value="Unassembled WGS sequence"/>
</dbReference>
<organism evidence="1 2">
    <name type="scientific">Symbiodinium microadriaticum</name>
    <name type="common">Dinoflagellate</name>
    <name type="synonym">Zooxanthella microadriatica</name>
    <dbReference type="NCBI Taxonomy" id="2951"/>
    <lineage>
        <taxon>Eukaryota</taxon>
        <taxon>Sar</taxon>
        <taxon>Alveolata</taxon>
        <taxon>Dinophyceae</taxon>
        <taxon>Suessiales</taxon>
        <taxon>Symbiodiniaceae</taxon>
        <taxon>Symbiodinium</taxon>
    </lineage>
</organism>
<proteinExistence type="predicted"/>
<evidence type="ECO:0000313" key="2">
    <source>
        <dbReference type="Proteomes" id="UP000186817"/>
    </source>
</evidence>
<protein>
    <submittedName>
        <fullName evidence="1">Protein QmcA</fullName>
    </submittedName>
</protein>
<accession>A0A1Q9BX84</accession>
<gene>
    <name evidence="1" type="primary">qmcA</name>
    <name evidence="1" type="ORF">AK812_SmicGene44919</name>
</gene>
<name>A0A1Q9BX84_SYMMI</name>
<evidence type="ECO:0000313" key="1">
    <source>
        <dbReference type="EMBL" id="OLP75308.1"/>
    </source>
</evidence>